<dbReference type="Pfam" id="PF02608">
    <property type="entry name" value="Bmp"/>
    <property type="match status" value="1"/>
</dbReference>
<evidence type="ECO:0000313" key="11">
    <source>
        <dbReference type="Proteomes" id="UP000241201"/>
    </source>
</evidence>
<evidence type="ECO:0000256" key="7">
    <source>
        <dbReference type="SAM" id="SignalP"/>
    </source>
</evidence>
<dbReference type="InterPro" id="IPR003760">
    <property type="entry name" value="PnrA-like"/>
</dbReference>
<dbReference type="EMBL" id="JAJDKZ010000001">
    <property type="protein sequence ID" value="MCB8608996.1"/>
    <property type="molecule type" value="Genomic_DNA"/>
</dbReference>
<reference evidence="11" key="1">
    <citation type="submission" date="2018-03" db="EMBL/GenBank/DDBJ databases">
        <title>Lachnoclostridium SNUG30370 gen.nov., sp.nov., isolated from human faeces.</title>
        <authorList>
            <person name="Seo B."/>
            <person name="Jeon K."/>
            <person name="Ko G."/>
        </authorList>
    </citation>
    <scope>NUCLEOTIDE SEQUENCE [LARGE SCALE GENOMIC DNA]</scope>
    <source>
        <strain evidence="11">SNUG30370</strain>
    </source>
</reference>
<evidence type="ECO:0000256" key="5">
    <source>
        <dbReference type="ARBA" id="ARBA00023136"/>
    </source>
</evidence>
<protein>
    <submittedName>
        <fullName evidence="10">BMP family ABC transporter substrate-binding protein</fullName>
    </submittedName>
</protein>
<keyword evidence="5" id="KW-0472">Membrane</keyword>
<keyword evidence="11" id="KW-1185">Reference proteome</keyword>
<accession>A0A2T3G2R3</accession>
<dbReference type="SUPFAM" id="SSF53822">
    <property type="entry name" value="Periplasmic binding protein-like I"/>
    <property type="match status" value="1"/>
</dbReference>
<dbReference type="CDD" id="cd06354">
    <property type="entry name" value="PBP1_PrnA-like"/>
    <property type="match status" value="1"/>
</dbReference>
<comment type="subcellular location">
    <subcellularLocation>
        <location evidence="1">Cell membrane</location>
        <topology evidence="1">Lipid-anchor</topology>
    </subcellularLocation>
</comment>
<evidence type="ECO:0000256" key="2">
    <source>
        <dbReference type="ARBA" id="ARBA00008610"/>
    </source>
</evidence>
<dbReference type="PANTHER" id="PTHR34296">
    <property type="entry name" value="TRANSCRIPTIONAL ACTIVATOR PROTEIN MED"/>
    <property type="match status" value="1"/>
</dbReference>
<name>A0A2T3G2R3_9FIRM</name>
<keyword evidence="4 7" id="KW-0732">Signal</keyword>
<dbReference type="Proteomes" id="UP001198439">
    <property type="component" value="Unassembled WGS sequence"/>
</dbReference>
<evidence type="ECO:0000256" key="4">
    <source>
        <dbReference type="ARBA" id="ARBA00022729"/>
    </source>
</evidence>
<feature type="signal peptide" evidence="7">
    <location>
        <begin position="1"/>
        <end position="19"/>
    </location>
</feature>
<dbReference type="PROSITE" id="PS51257">
    <property type="entry name" value="PROKAR_LIPOPROTEIN"/>
    <property type="match status" value="1"/>
</dbReference>
<gene>
    <name evidence="10" type="ORF">C7U55_03260</name>
    <name evidence="9" type="ORF">LJD69_00110</name>
</gene>
<dbReference type="RefSeq" id="WP_106987322.1">
    <property type="nucleotide sequence ID" value="NZ_DAWBWI010000044.1"/>
</dbReference>
<comment type="similarity">
    <text evidence="2">Belongs to the BMP lipoprotein family.</text>
</comment>
<evidence type="ECO:0000259" key="8">
    <source>
        <dbReference type="Pfam" id="PF02608"/>
    </source>
</evidence>
<organism evidence="10 11">
    <name type="scientific">Faecalibacillus faecis</name>
    <dbReference type="NCBI Taxonomy" id="1982628"/>
    <lineage>
        <taxon>Bacteria</taxon>
        <taxon>Bacillati</taxon>
        <taxon>Bacillota</taxon>
        <taxon>Erysipelotrichia</taxon>
        <taxon>Erysipelotrichales</taxon>
        <taxon>Coprobacillaceae</taxon>
        <taxon>Faecalibacillus</taxon>
    </lineage>
</organism>
<dbReference type="GO" id="GO:0005886">
    <property type="term" value="C:plasma membrane"/>
    <property type="evidence" value="ECO:0007669"/>
    <property type="project" value="UniProtKB-SubCell"/>
</dbReference>
<evidence type="ECO:0000313" key="9">
    <source>
        <dbReference type="EMBL" id="MCB8608996.1"/>
    </source>
</evidence>
<dbReference type="PANTHER" id="PTHR34296:SF2">
    <property type="entry name" value="ABC TRANSPORTER GUANOSINE-BINDING PROTEIN NUPN"/>
    <property type="match status" value="1"/>
</dbReference>
<evidence type="ECO:0000256" key="1">
    <source>
        <dbReference type="ARBA" id="ARBA00004193"/>
    </source>
</evidence>
<dbReference type="InterPro" id="IPR050957">
    <property type="entry name" value="BMP_lipoprotein"/>
</dbReference>
<keyword evidence="6" id="KW-0449">Lipoprotein</keyword>
<proteinExistence type="inferred from homology"/>
<keyword evidence="3" id="KW-1003">Cell membrane</keyword>
<evidence type="ECO:0000313" key="10">
    <source>
        <dbReference type="EMBL" id="PST41809.1"/>
    </source>
</evidence>
<dbReference type="Gene3D" id="3.40.50.2300">
    <property type="match status" value="2"/>
</dbReference>
<dbReference type="InterPro" id="IPR028082">
    <property type="entry name" value="Peripla_BP_I"/>
</dbReference>
<dbReference type="Proteomes" id="UP000241201">
    <property type="component" value="Unassembled WGS sequence"/>
</dbReference>
<reference evidence="9" key="3">
    <citation type="submission" date="2021-10" db="EMBL/GenBank/DDBJ databases">
        <title>Collection of gut derived symbiotic bacterial strains cultured from healthy donors.</title>
        <authorList>
            <person name="Lin H."/>
            <person name="Littmann E."/>
            <person name="Kohout C."/>
            <person name="Pamer E.G."/>
        </authorList>
    </citation>
    <scope>NUCLEOTIDE SEQUENCE</scope>
    <source>
        <strain evidence="9">DFI.4.48</strain>
    </source>
</reference>
<reference evidence="10" key="2">
    <citation type="journal article" date="2019" name="Int. J. Syst. Evol. Microbiol.">
        <title>Faecalibacillus intestinalis gen. nov., sp. nov. and Faecalibacillus faecis sp. nov., isolated from human faeces.</title>
        <authorList>
            <person name="Seo B."/>
            <person name="Jeon K."/>
            <person name="Baek I."/>
            <person name="Lee Y.M."/>
            <person name="Baek K."/>
            <person name="Ko G."/>
        </authorList>
    </citation>
    <scope>NUCLEOTIDE SEQUENCE</scope>
    <source>
        <strain evidence="10">SNUG30370</strain>
    </source>
</reference>
<sequence length="353" mass="37573">MKKFFASILCLGMIFGATGCTSGGDDTYEIAMITDSGSVTDKSFNQSAYEGVKEFGEKNDITYKYYAPKDTDQAGLLSTIDDAVDNGAKVVVTPGFNFSGALYQAQEKYPDVKFVTIDFEPQKDGSGETKVGDNTVSYLFSEQESGYVAGYAAVKEGYTKLGFMGGMALPAVENYGVGYLQGASDAAKEMNVNVVVNYTYTGTFSESPDIKSKASSWYAGGTEVIFSCGGQICNSIFAAGQEAGKYTIGVDTDQSGDSDTVVTSALKDVKGATIEALNAYKKDKFQGGKTIILKNTGGIVYPGLLKNFSKEDHDAVDKKIKDGSLELKSSADVNEKTGDPSGISFDNLTVNFE</sequence>
<dbReference type="EMBL" id="PYLP01000002">
    <property type="protein sequence ID" value="PST41809.1"/>
    <property type="molecule type" value="Genomic_DNA"/>
</dbReference>
<feature type="chain" id="PRO_5038390261" evidence="7">
    <location>
        <begin position="20"/>
        <end position="353"/>
    </location>
</feature>
<dbReference type="GeneID" id="77470123"/>
<evidence type="ECO:0000256" key="6">
    <source>
        <dbReference type="ARBA" id="ARBA00023288"/>
    </source>
</evidence>
<evidence type="ECO:0000256" key="3">
    <source>
        <dbReference type="ARBA" id="ARBA00022475"/>
    </source>
</evidence>
<dbReference type="AlphaFoldDB" id="A0A2T3G2R3"/>
<comment type="caution">
    <text evidence="10">The sequence shown here is derived from an EMBL/GenBank/DDBJ whole genome shotgun (WGS) entry which is preliminary data.</text>
</comment>
<feature type="domain" description="ABC transporter substrate-binding protein PnrA-like" evidence="8">
    <location>
        <begin position="31"/>
        <end position="319"/>
    </location>
</feature>